<evidence type="ECO:0000256" key="1">
    <source>
        <dbReference type="SAM" id="MobiDB-lite"/>
    </source>
</evidence>
<dbReference type="Proteomes" id="UP000252698">
    <property type="component" value="Chromosome"/>
</dbReference>
<accession>A0A2Z5JCN9</accession>
<sequence length="147" mass="16413">MDLPPDAALIFDQDEDLSVFESFVHATNYLEAIDVSDREYTAAYSPDGGVLALTAPEGWTGSVVLTRTGRGDLVDLERRVARYWQRHQIGKPPRDPLETARFLLDRDNQPRMGWLSRVTGLLRRNGPGDEPTLSSRDHFTGQSGGSR</sequence>
<name>A0A2Z5JCN9_STRAR</name>
<evidence type="ECO:0000313" key="3">
    <source>
        <dbReference type="Proteomes" id="UP000252698"/>
    </source>
</evidence>
<dbReference type="AlphaFoldDB" id="A0A2Z5JCN9"/>
<gene>
    <name evidence="2" type="ORF">C5746_15500</name>
</gene>
<organism evidence="2 3">
    <name type="scientific">Streptomyces atratus</name>
    <dbReference type="NCBI Taxonomy" id="1893"/>
    <lineage>
        <taxon>Bacteria</taxon>
        <taxon>Bacillati</taxon>
        <taxon>Actinomycetota</taxon>
        <taxon>Actinomycetes</taxon>
        <taxon>Kitasatosporales</taxon>
        <taxon>Streptomycetaceae</taxon>
        <taxon>Streptomyces</taxon>
    </lineage>
</organism>
<reference evidence="2 3" key="1">
    <citation type="journal article" date="2018" name="Front. Microbiol.">
        <title>Genome Sequencing of Streptomyces atratus SCSIOZH16 and Activation Production of Nocardamine via Metabolic Engineering.</title>
        <authorList>
            <person name="Li Y."/>
            <person name="Zhang C."/>
            <person name="Liu C."/>
            <person name="Ju J."/>
            <person name="Ma J."/>
        </authorList>
    </citation>
    <scope>NUCLEOTIDE SEQUENCE [LARGE SCALE GENOMIC DNA]</scope>
    <source>
        <strain evidence="2 3">SCSIO_ZH16</strain>
    </source>
</reference>
<dbReference type="KEGG" id="sata:C5746_15500"/>
<feature type="region of interest" description="Disordered" evidence="1">
    <location>
        <begin position="125"/>
        <end position="147"/>
    </location>
</feature>
<proteinExistence type="predicted"/>
<protein>
    <submittedName>
        <fullName evidence="2">Uncharacterized protein</fullName>
    </submittedName>
</protein>
<evidence type="ECO:0000313" key="2">
    <source>
        <dbReference type="EMBL" id="AXE78112.1"/>
    </source>
</evidence>
<dbReference type="EMBL" id="CP027306">
    <property type="protein sequence ID" value="AXE78112.1"/>
    <property type="molecule type" value="Genomic_DNA"/>
</dbReference>